<reference evidence="1" key="2">
    <citation type="journal article" date="2015" name="Fish Shellfish Immunol.">
        <title>Early steps in the European eel (Anguilla anguilla)-Vibrio vulnificus interaction in the gills: Role of the RtxA13 toxin.</title>
        <authorList>
            <person name="Callol A."/>
            <person name="Pajuelo D."/>
            <person name="Ebbesson L."/>
            <person name="Teles M."/>
            <person name="MacKenzie S."/>
            <person name="Amaro C."/>
        </authorList>
    </citation>
    <scope>NUCLEOTIDE SEQUENCE</scope>
</reference>
<evidence type="ECO:0000313" key="1">
    <source>
        <dbReference type="EMBL" id="JAH45582.1"/>
    </source>
</evidence>
<organism evidence="1">
    <name type="scientific">Anguilla anguilla</name>
    <name type="common">European freshwater eel</name>
    <name type="synonym">Muraena anguilla</name>
    <dbReference type="NCBI Taxonomy" id="7936"/>
    <lineage>
        <taxon>Eukaryota</taxon>
        <taxon>Metazoa</taxon>
        <taxon>Chordata</taxon>
        <taxon>Craniata</taxon>
        <taxon>Vertebrata</taxon>
        <taxon>Euteleostomi</taxon>
        <taxon>Actinopterygii</taxon>
        <taxon>Neopterygii</taxon>
        <taxon>Teleostei</taxon>
        <taxon>Anguilliformes</taxon>
        <taxon>Anguillidae</taxon>
        <taxon>Anguilla</taxon>
    </lineage>
</organism>
<name>A0A0E9SWE8_ANGAN</name>
<reference evidence="1" key="1">
    <citation type="submission" date="2014-11" db="EMBL/GenBank/DDBJ databases">
        <authorList>
            <person name="Amaro Gonzalez C."/>
        </authorList>
    </citation>
    <scope>NUCLEOTIDE SEQUENCE</scope>
</reference>
<protein>
    <submittedName>
        <fullName evidence="1">Uncharacterized protein</fullName>
    </submittedName>
</protein>
<sequence>MTCHGLCYLPIHSCMHFCKSLWIGSIC</sequence>
<proteinExistence type="predicted"/>
<dbReference type="AlphaFoldDB" id="A0A0E9SWE8"/>
<dbReference type="EMBL" id="GBXM01062995">
    <property type="protein sequence ID" value="JAH45582.1"/>
    <property type="molecule type" value="Transcribed_RNA"/>
</dbReference>
<accession>A0A0E9SWE8</accession>